<protein>
    <recommendedName>
        <fullName evidence="3">DUF8107 domain-containing protein</fullName>
    </recommendedName>
</protein>
<reference evidence="5" key="1">
    <citation type="submission" date="2016-10" db="EMBL/GenBank/DDBJ databases">
        <authorList>
            <person name="Varghese N."/>
            <person name="Submissions S."/>
        </authorList>
    </citation>
    <scope>NUCLEOTIDE SEQUENCE [LARGE SCALE GENOMIC DNA]</scope>
    <source>
        <strain evidence="5">DSM 22427</strain>
    </source>
</reference>
<keyword evidence="2" id="KW-0812">Transmembrane</keyword>
<evidence type="ECO:0000313" key="5">
    <source>
        <dbReference type="Proteomes" id="UP000199199"/>
    </source>
</evidence>
<feature type="domain" description="DUF8107" evidence="3">
    <location>
        <begin position="1"/>
        <end position="72"/>
    </location>
</feature>
<dbReference type="AlphaFoldDB" id="A0A1I6S191"/>
<keyword evidence="5" id="KW-1185">Reference proteome</keyword>
<dbReference type="InterPro" id="IPR058420">
    <property type="entry name" value="DUF8107"/>
</dbReference>
<dbReference type="Pfam" id="PF26409">
    <property type="entry name" value="DUF8107"/>
    <property type="match status" value="1"/>
</dbReference>
<accession>A0A1I6S191</accession>
<proteinExistence type="predicted"/>
<feature type="transmembrane region" description="Helical" evidence="2">
    <location>
        <begin position="49"/>
        <end position="71"/>
    </location>
</feature>
<dbReference type="EMBL" id="FOZS01000002">
    <property type="protein sequence ID" value="SFS70699.1"/>
    <property type="molecule type" value="Genomic_DNA"/>
</dbReference>
<keyword evidence="2" id="KW-0472">Membrane</keyword>
<gene>
    <name evidence="4" type="ORF">SAMN04488556_2363</name>
</gene>
<evidence type="ECO:0000259" key="3">
    <source>
        <dbReference type="Pfam" id="PF26409"/>
    </source>
</evidence>
<evidence type="ECO:0000256" key="1">
    <source>
        <dbReference type="SAM" id="MobiDB-lite"/>
    </source>
</evidence>
<evidence type="ECO:0000256" key="2">
    <source>
        <dbReference type="SAM" id="Phobius"/>
    </source>
</evidence>
<name>A0A1I6S191_9EURY</name>
<feature type="region of interest" description="Disordered" evidence="1">
    <location>
        <begin position="1"/>
        <end position="21"/>
    </location>
</feature>
<keyword evidence="2" id="KW-1133">Transmembrane helix</keyword>
<dbReference type="OrthoDB" id="214676at2157"/>
<dbReference type="RefSeq" id="WP_092904791.1">
    <property type="nucleotide sequence ID" value="NZ_FOZS01000002.1"/>
</dbReference>
<evidence type="ECO:0000313" key="4">
    <source>
        <dbReference type="EMBL" id="SFS70699.1"/>
    </source>
</evidence>
<dbReference type="Proteomes" id="UP000199199">
    <property type="component" value="Unassembled WGS sequence"/>
</dbReference>
<feature type="transmembrane region" description="Helical" evidence="2">
    <location>
        <begin position="24"/>
        <end position="42"/>
    </location>
</feature>
<sequence>MSDADDDRAGFREGLESSPGDPRVVAVLNAILSITFAWLLVWGGSVVGVLEYGLATVGLVAAGLFVFTFVMSDASS</sequence>
<organism evidence="4 5">
    <name type="scientific">Halostagnicola kamekurae</name>
    <dbReference type="NCBI Taxonomy" id="619731"/>
    <lineage>
        <taxon>Archaea</taxon>
        <taxon>Methanobacteriati</taxon>
        <taxon>Methanobacteriota</taxon>
        <taxon>Stenosarchaea group</taxon>
        <taxon>Halobacteria</taxon>
        <taxon>Halobacteriales</taxon>
        <taxon>Natrialbaceae</taxon>
        <taxon>Halostagnicola</taxon>
    </lineage>
</organism>